<feature type="transmembrane region" description="Helical" evidence="2">
    <location>
        <begin position="389"/>
        <end position="409"/>
    </location>
</feature>
<sequence length="1389" mass="145532">MASFAQSPGLIAADTKLDLTADPLGFLGRAAHLWSSVAPLGQVQNQAYGYFFPHGAFFAAGDLLALPPWVTQRLWWALLLWVGFVGFVRLADAVGVGSRWSRIFAAVVFVASPRVLTTIGSISSETLPVMLAPWVLAPVVVALNHTDPRKNLRQLAFQSACALALMGAVNAVATLAAASVAGLWWLLHTPIKGPAARWLRFGGWWALGAAAACLWWVVPLLILSRVSPPFLDYIESSRVTTEWVSLTEVLRGTSAWTPFVSPERVAGASLVTQPVAVLATGLLAAAGLTGLAMRAMPGRGRLITILIVGLLMICLGYPGQLGSPLSESVRVFLDDAGAPLRNVHKWDPLIRIPLALGIAHLLARVPTPDVAGWRTTGRAFAHPERSRPVAAAIVVLVAALATGSMVWTASLSAPGSYSSIPSYWNQTAQWLKDNGADQNRRALVVPGSPFANQTWGLTRDEPLQVLADEPWAVRDAIPLTPPGAIRALDSVQRAIAAGRPLPGLAATLAQQGISYVVVRADLDPSTSRSARPILALNAIAGSPGMTPVAQFGPEVGPPRIDDVVSDDGLRPTMPAIQIFQVESDVAFPGTRPSTVALNQMPRVSGGPESLASLQNAAALSGEPPMGPVLLQTDARRAGLPDVPMIVTDSPTDREVDFGRVDDHSSAIRAPGDPRLTQNAATDYPVDGQPVVQGDWLLDGEPGQLSVSASGSASDATQLGQSAPGSSPAAAFDGNPNTAWVSRGLDSAVGQWLQLDFTRPRERLALDVTVGKALGAGVSTLLITTEAGSTVATGVTAGEPTSVVPPSGPTRWVQIRAIGTDNGTAGNQFAISEIELRDAARARTLPIRHRVVLPELVAGQQIAGWTLAPELPGRDACVPDRDVTRCSGALGLAPEEPGIFGRVLSVPSPVAVTPSITLTANPSEELNRLLTGPDQIVATAPSASTDPRGNAGAAVDGDPGTTWVARDNGDGAERPTIELTLPSPREVDGLQIALPSGQFPARPVVVGIDLGNGRQVREIPAGGRIALDPSLTSTISITVLEKEEVLDVNSLGFAAIAPSGFSEITVLGGAATPPNPDRPIEVSCFDGPGLTIAGSVQRFSLQTTAAVLSSGAPVRAQACDQLPVDLPAGEQELAVNPGPAFTVAGVELTATDLGNASAAPGAPPAPVTVNRWNATDRSVTVAGESDERVLIVPESTNPGWKARAGDDELQPIVVNGWQQGWIVPAGYAGAIDLTFPLDQPYRWAIGGGLVLLALLLVCTFVPARRTPVWLPVARPVDGRAVMPLLLAAVVYLLTGPIALAVATVVAIAVTAAPLVFRSLRGRQWTPALVALLMTAAGFGLAAGPWRSSLGYNGWDWWVQLPALMAVVLVAWHAIRLPRWLILANLRRRRR</sequence>
<feature type="compositionally biased region" description="Low complexity" evidence="1">
    <location>
        <begin position="721"/>
        <end position="730"/>
    </location>
</feature>
<dbReference type="InterPro" id="IPR008979">
    <property type="entry name" value="Galactose-bd-like_sf"/>
</dbReference>
<feature type="transmembrane region" description="Helical" evidence="2">
    <location>
        <begin position="1282"/>
        <end position="1315"/>
    </location>
</feature>
<dbReference type="Gene3D" id="2.60.120.260">
    <property type="entry name" value="Galactose-binding domain-like"/>
    <property type="match status" value="2"/>
</dbReference>
<feature type="transmembrane region" description="Helical" evidence="2">
    <location>
        <begin position="302"/>
        <end position="319"/>
    </location>
</feature>
<feature type="transmembrane region" description="Helical" evidence="2">
    <location>
        <begin position="155"/>
        <end position="184"/>
    </location>
</feature>
<keyword evidence="2" id="KW-0812">Transmembrane</keyword>
<dbReference type="RefSeq" id="WP_301570556.1">
    <property type="nucleotide sequence ID" value="NZ_JAPWIE010000002.1"/>
</dbReference>
<protein>
    <submittedName>
        <fullName evidence="4">Alpha-(1-&gt;3)-arabinofuranosyltransferase</fullName>
    </submittedName>
</protein>
<dbReference type="EMBL" id="JAPWIE010000002">
    <property type="protein sequence ID" value="MCZ4550008.1"/>
    <property type="molecule type" value="Genomic_DNA"/>
</dbReference>
<dbReference type="Pfam" id="PF11847">
    <property type="entry name" value="GT-C_AftD"/>
    <property type="match status" value="1"/>
</dbReference>
<feature type="transmembrane region" description="Helical" evidence="2">
    <location>
        <begin position="204"/>
        <end position="223"/>
    </location>
</feature>
<dbReference type="InterPro" id="IPR056997">
    <property type="entry name" value="CBM_AftD"/>
</dbReference>
<evidence type="ECO:0000259" key="3">
    <source>
        <dbReference type="PROSITE" id="PS50022"/>
    </source>
</evidence>
<evidence type="ECO:0000256" key="2">
    <source>
        <dbReference type="SAM" id="Phobius"/>
    </source>
</evidence>
<dbReference type="Pfam" id="PF24607">
    <property type="entry name" value="CBM_AftD"/>
    <property type="match status" value="1"/>
</dbReference>
<feature type="transmembrane region" description="Helical" evidence="2">
    <location>
        <begin position="74"/>
        <end position="91"/>
    </location>
</feature>
<feature type="transmembrane region" description="Helical" evidence="2">
    <location>
        <begin position="1327"/>
        <end position="1344"/>
    </location>
</feature>
<feature type="transmembrane region" description="Helical" evidence="2">
    <location>
        <begin position="1242"/>
        <end position="1262"/>
    </location>
</feature>
<evidence type="ECO:0000313" key="5">
    <source>
        <dbReference type="Proteomes" id="UP001067235"/>
    </source>
</evidence>
<evidence type="ECO:0000256" key="1">
    <source>
        <dbReference type="SAM" id="MobiDB-lite"/>
    </source>
</evidence>
<keyword evidence="2" id="KW-0472">Membrane</keyword>
<keyword evidence="5" id="KW-1185">Reference proteome</keyword>
<gene>
    <name evidence="4" type="ORF">O4213_08435</name>
</gene>
<feature type="domain" description="F5/8 type C" evidence="3">
    <location>
        <begin position="689"/>
        <end position="761"/>
    </location>
</feature>
<keyword evidence="2" id="KW-1133">Transmembrane helix</keyword>
<name>A0ABT4MSM8_GORRU</name>
<accession>A0ABT4MSM8</accession>
<comment type="caution">
    <text evidence="4">The sequence shown here is derived from an EMBL/GenBank/DDBJ whole genome shotgun (WGS) entry which is preliminary data.</text>
</comment>
<feature type="compositionally biased region" description="Polar residues" evidence="1">
    <location>
        <begin position="704"/>
        <end position="720"/>
    </location>
</feature>
<evidence type="ECO:0000313" key="4">
    <source>
        <dbReference type="EMBL" id="MCZ4550008.1"/>
    </source>
</evidence>
<proteinExistence type="predicted"/>
<organism evidence="4 5">
    <name type="scientific">Gordonia rubripertincta</name>
    <name type="common">Rhodococcus corallinus</name>
    <dbReference type="NCBI Taxonomy" id="36822"/>
    <lineage>
        <taxon>Bacteria</taxon>
        <taxon>Bacillati</taxon>
        <taxon>Actinomycetota</taxon>
        <taxon>Actinomycetes</taxon>
        <taxon>Mycobacteriales</taxon>
        <taxon>Gordoniaceae</taxon>
        <taxon>Gordonia</taxon>
    </lineage>
</organism>
<feature type="transmembrane region" description="Helical" evidence="2">
    <location>
        <begin position="1356"/>
        <end position="1380"/>
    </location>
</feature>
<dbReference type="PROSITE" id="PS50022">
    <property type="entry name" value="FA58C_3"/>
    <property type="match status" value="1"/>
</dbReference>
<feature type="transmembrane region" description="Helical" evidence="2">
    <location>
        <begin position="103"/>
        <end position="120"/>
    </location>
</feature>
<feature type="region of interest" description="Disordered" evidence="1">
    <location>
        <begin position="938"/>
        <end position="959"/>
    </location>
</feature>
<feature type="region of interest" description="Disordered" evidence="1">
    <location>
        <begin position="698"/>
        <end position="733"/>
    </location>
</feature>
<dbReference type="SUPFAM" id="SSF49785">
    <property type="entry name" value="Galactose-binding domain-like"/>
    <property type="match status" value="2"/>
</dbReference>
<dbReference type="InterPro" id="IPR021798">
    <property type="entry name" value="AftD_N"/>
</dbReference>
<dbReference type="InterPro" id="IPR000421">
    <property type="entry name" value="FA58C"/>
</dbReference>
<reference evidence="4" key="1">
    <citation type="submission" date="2022-12" db="EMBL/GenBank/DDBJ databases">
        <authorList>
            <person name="Krivoruchko A.V."/>
            <person name="Elkin A."/>
        </authorList>
    </citation>
    <scope>NUCLEOTIDE SEQUENCE</scope>
    <source>
        <strain evidence="4">IEGM 1388</strain>
    </source>
</reference>
<dbReference type="Proteomes" id="UP001067235">
    <property type="component" value="Unassembled WGS sequence"/>
</dbReference>